<dbReference type="PANTHER" id="PTHR30383">
    <property type="entry name" value="THIOESTERASE 1/PROTEASE 1/LYSOPHOSPHOLIPASE L1"/>
    <property type="match status" value="1"/>
</dbReference>
<accession>A0ABT3RKE7</accession>
<dbReference type="InterPro" id="IPR051532">
    <property type="entry name" value="Ester_Hydrolysis_Enzymes"/>
</dbReference>
<dbReference type="Gene3D" id="3.40.50.1110">
    <property type="entry name" value="SGNH hydrolase"/>
    <property type="match status" value="1"/>
</dbReference>
<name>A0ABT3RKE7_9BACT</name>
<keyword evidence="3" id="KW-0378">Hydrolase</keyword>
<evidence type="ECO:0000313" key="4">
    <source>
        <dbReference type="Proteomes" id="UP001209885"/>
    </source>
</evidence>
<dbReference type="EMBL" id="JAPFQN010000001">
    <property type="protein sequence ID" value="MCX2742313.1"/>
    <property type="molecule type" value="Genomic_DNA"/>
</dbReference>
<organism evidence="3 4">
    <name type="scientific">Mangrovivirga halotolerans</name>
    <dbReference type="NCBI Taxonomy" id="2993936"/>
    <lineage>
        <taxon>Bacteria</taxon>
        <taxon>Pseudomonadati</taxon>
        <taxon>Bacteroidota</taxon>
        <taxon>Cytophagia</taxon>
        <taxon>Cytophagales</taxon>
        <taxon>Mangrovivirgaceae</taxon>
        <taxon>Mangrovivirga</taxon>
    </lineage>
</organism>
<evidence type="ECO:0000259" key="2">
    <source>
        <dbReference type="Pfam" id="PF13472"/>
    </source>
</evidence>
<dbReference type="RefSeq" id="WP_266054551.1">
    <property type="nucleotide sequence ID" value="NZ_JAPFQN010000001.1"/>
</dbReference>
<proteinExistence type="predicted"/>
<dbReference type="Pfam" id="PF13472">
    <property type="entry name" value="Lipase_GDSL_2"/>
    <property type="match status" value="1"/>
</dbReference>
<dbReference type="InterPro" id="IPR036514">
    <property type="entry name" value="SGNH_hydro_sf"/>
</dbReference>
<feature type="domain" description="SGNH hydrolase-type esterase" evidence="2">
    <location>
        <begin position="59"/>
        <end position="244"/>
    </location>
</feature>
<keyword evidence="1" id="KW-1133">Transmembrane helix</keyword>
<dbReference type="SUPFAM" id="SSF52266">
    <property type="entry name" value="SGNH hydrolase"/>
    <property type="match status" value="1"/>
</dbReference>
<reference evidence="3 4" key="1">
    <citation type="submission" date="2022-11" db="EMBL/GenBank/DDBJ databases">
        <title>The characterization of three novel Bacteroidetes species and genomic analysis of their roles in tidal elemental geochemical cycles.</title>
        <authorList>
            <person name="Ma K."/>
        </authorList>
    </citation>
    <scope>NUCLEOTIDE SEQUENCE [LARGE SCALE GENOMIC DNA]</scope>
    <source>
        <strain evidence="3 4">M17</strain>
    </source>
</reference>
<sequence length="262" mass="30187">MKLNPNIKYIIGSVLSLPLFPFLIFDGYKIKRTIPQLPEAKDLNGFIDRNFEKTINLIAIGESTIAGVGSRSNAQGFTGILAKELAEIYQSNVNWKVFAKSGYTVRDVNRELIPKIKEEKVDIIVVGLGANDAFEFNSPFRWRNQLRLLIKNLRIKYPTTPIYFNNMPPIKEFPAFTTSLKFTFGNLVEILGDVLNDTVKEFDNVFYNKEEIKISEWERKYRNYLETDIQFFSDGVHPTEFTYKILAIDMANFIVNKTTKIS</sequence>
<gene>
    <name evidence="3" type="ORF">OO013_00475</name>
</gene>
<dbReference type="GO" id="GO:0016787">
    <property type="term" value="F:hydrolase activity"/>
    <property type="evidence" value="ECO:0007669"/>
    <property type="project" value="UniProtKB-KW"/>
</dbReference>
<dbReference type="CDD" id="cd01836">
    <property type="entry name" value="FeeA_FeeB_like"/>
    <property type="match status" value="1"/>
</dbReference>
<dbReference type="Proteomes" id="UP001209885">
    <property type="component" value="Unassembled WGS sequence"/>
</dbReference>
<protein>
    <submittedName>
        <fullName evidence="3">SGNH/GDSL hydrolase family protein</fullName>
    </submittedName>
</protein>
<keyword evidence="1" id="KW-0472">Membrane</keyword>
<keyword evidence="1" id="KW-0812">Transmembrane</keyword>
<keyword evidence="4" id="KW-1185">Reference proteome</keyword>
<feature type="transmembrane region" description="Helical" evidence="1">
    <location>
        <begin position="6"/>
        <end position="25"/>
    </location>
</feature>
<evidence type="ECO:0000313" key="3">
    <source>
        <dbReference type="EMBL" id="MCX2742313.1"/>
    </source>
</evidence>
<comment type="caution">
    <text evidence="3">The sequence shown here is derived from an EMBL/GenBank/DDBJ whole genome shotgun (WGS) entry which is preliminary data.</text>
</comment>
<dbReference type="InterPro" id="IPR013830">
    <property type="entry name" value="SGNH_hydro"/>
</dbReference>
<dbReference type="PANTHER" id="PTHR30383:SF5">
    <property type="entry name" value="SGNH HYDROLASE-TYPE ESTERASE DOMAIN-CONTAINING PROTEIN"/>
    <property type="match status" value="1"/>
</dbReference>
<evidence type="ECO:0000256" key="1">
    <source>
        <dbReference type="SAM" id="Phobius"/>
    </source>
</evidence>